<dbReference type="Proteomes" id="UP000501367">
    <property type="component" value="Chromosome"/>
</dbReference>
<accession>A0AAE7A093</accession>
<dbReference type="AlphaFoldDB" id="A0AAE7A093"/>
<name>A0AAE7A093_9PSED</name>
<evidence type="ECO:0000313" key="1">
    <source>
        <dbReference type="EMBL" id="QJC80941.1"/>
    </source>
</evidence>
<evidence type="ECO:0000313" key="2">
    <source>
        <dbReference type="Proteomes" id="UP000501367"/>
    </source>
</evidence>
<evidence type="ECO:0008006" key="3">
    <source>
        <dbReference type="Google" id="ProtNLM"/>
    </source>
</evidence>
<dbReference type="KEGG" id="pum:HGP31_22445"/>
<gene>
    <name evidence="1" type="ORF">HGP31_22445</name>
</gene>
<proteinExistence type="predicted"/>
<organism evidence="1 2">
    <name type="scientific">Pseudomonas umsongensis</name>
    <dbReference type="NCBI Taxonomy" id="198618"/>
    <lineage>
        <taxon>Bacteria</taxon>
        <taxon>Pseudomonadati</taxon>
        <taxon>Pseudomonadota</taxon>
        <taxon>Gammaproteobacteria</taxon>
        <taxon>Pseudomonadales</taxon>
        <taxon>Pseudomonadaceae</taxon>
        <taxon>Pseudomonas</taxon>
    </lineage>
</organism>
<reference evidence="1 2" key="1">
    <citation type="submission" date="2020-04" db="EMBL/GenBank/DDBJ databases">
        <authorList>
            <person name="Yao Y."/>
            <person name="He Z."/>
        </authorList>
    </citation>
    <scope>NUCLEOTIDE SEQUENCE [LARGE SCALE GENOMIC DNA]</scope>
    <source>
        <strain evidence="1 2">CY-1</strain>
    </source>
</reference>
<protein>
    <recommendedName>
        <fullName evidence="3">Hemopexin</fullName>
    </recommendedName>
</protein>
<dbReference type="EMBL" id="CP051487">
    <property type="protein sequence ID" value="QJC80941.1"/>
    <property type="molecule type" value="Genomic_DNA"/>
</dbReference>
<dbReference type="RefSeq" id="WP_168758708.1">
    <property type="nucleotide sequence ID" value="NZ_CP051487.1"/>
</dbReference>
<sequence>MPNFNNFVATDWRSGKDRIYFFFKDTNKYTRFDLGDRQVPDSFPRETTQYAWPGFHENAEHLRFGFTTTGLDTRIAGGSDDFSWFFYYDGKTPMVCKYDQDQDKTLNNYRVENSIWAPIFPYFERIVAGTWWQLTGKKFLFRFLLNDGHYLSFDYQKKRLTHEEITATSMPGLERFKHRIITAAQNDRTFADSFYYIFLNRGQFLIYNIQQNHLHSGPHGMNDEAWPGLFRD</sequence>
<dbReference type="GeneID" id="72196378"/>